<keyword evidence="5" id="KW-0539">Nucleus</keyword>
<dbReference type="PANTHER" id="PTHR22851:SF0">
    <property type="entry name" value="DDB1- AND CUL4-ASSOCIATED FACTOR 13"/>
    <property type="match status" value="1"/>
</dbReference>
<evidence type="ECO:0000256" key="8">
    <source>
        <dbReference type="SAM" id="MobiDB-lite"/>
    </source>
</evidence>
<dbReference type="InterPro" id="IPR007287">
    <property type="entry name" value="Sof1"/>
</dbReference>
<feature type="compositionally biased region" description="Basic and acidic residues" evidence="8">
    <location>
        <begin position="442"/>
        <end position="453"/>
    </location>
</feature>
<dbReference type="OrthoDB" id="329958at2759"/>
<evidence type="ECO:0000259" key="9">
    <source>
        <dbReference type="Pfam" id="PF04158"/>
    </source>
</evidence>
<dbReference type="GO" id="GO:0032040">
    <property type="term" value="C:small-subunit processome"/>
    <property type="evidence" value="ECO:0007669"/>
    <property type="project" value="TreeGrafter"/>
</dbReference>
<dbReference type="InterPro" id="IPR015943">
    <property type="entry name" value="WD40/YVTN_repeat-like_dom_sf"/>
</dbReference>
<gene>
    <name evidence="11" type="primary">LOC34623241</name>
</gene>
<dbReference type="InterPro" id="IPR036322">
    <property type="entry name" value="WD40_repeat_dom_sf"/>
</dbReference>
<comment type="subcellular location">
    <subcellularLocation>
        <location evidence="1">Nucleus</location>
        <location evidence="1">Nucleolus</location>
    </subcellularLocation>
</comment>
<evidence type="ECO:0000256" key="7">
    <source>
        <dbReference type="PROSITE-ProRule" id="PRU00221"/>
    </source>
</evidence>
<evidence type="ECO:0000256" key="4">
    <source>
        <dbReference type="ARBA" id="ARBA00022737"/>
    </source>
</evidence>
<evidence type="ECO:0000256" key="3">
    <source>
        <dbReference type="ARBA" id="ARBA00022574"/>
    </source>
</evidence>
<dbReference type="Pfam" id="PF04158">
    <property type="entry name" value="Sof1"/>
    <property type="match status" value="1"/>
</dbReference>
<dbReference type="Gene3D" id="2.130.10.10">
    <property type="entry name" value="YVTN repeat-like/Quinoprotein amine dehydrogenase"/>
    <property type="match status" value="3"/>
</dbReference>
<evidence type="ECO:0000256" key="5">
    <source>
        <dbReference type="ARBA" id="ARBA00023242"/>
    </source>
</evidence>
<feature type="domain" description="Sof1-like protein" evidence="9">
    <location>
        <begin position="385"/>
        <end position="471"/>
    </location>
</feature>
<evidence type="ECO:0000256" key="1">
    <source>
        <dbReference type="ARBA" id="ARBA00004604"/>
    </source>
</evidence>
<dbReference type="PROSITE" id="PS50294">
    <property type="entry name" value="WD_REPEATS_REGION"/>
    <property type="match status" value="1"/>
</dbReference>
<dbReference type="RefSeq" id="XP_026194033.1">
    <property type="nucleotide sequence ID" value="XM_026338248.1"/>
</dbReference>
<feature type="compositionally biased region" description="Basic residues" evidence="8">
    <location>
        <begin position="454"/>
        <end position="466"/>
    </location>
</feature>
<dbReference type="InterPro" id="IPR051733">
    <property type="entry name" value="WD_repeat_DCAF13/WDSOF1"/>
</dbReference>
<feature type="repeat" description="WD" evidence="7">
    <location>
        <begin position="105"/>
        <end position="146"/>
    </location>
</feature>
<dbReference type="PANTHER" id="PTHR22851">
    <property type="entry name" value="U3 SMALL NUCLEOLAR RNA U3 SNORNA ASSOCIATED PROTEIN"/>
    <property type="match status" value="1"/>
</dbReference>
<evidence type="ECO:0000313" key="11">
    <source>
        <dbReference type="RefSeq" id="XP_026194033.1"/>
    </source>
</evidence>
<keyword evidence="4" id="KW-0677">Repeat</keyword>
<dbReference type="InterPro" id="IPR001680">
    <property type="entry name" value="WD40_rpt"/>
</dbReference>
<evidence type="ECO:0000256" key="2">
    <source>
        <dbReference type="ARBA" id="ARBA00005649"/>
    </source>
</evidence>
<dbReference type="SMART" id="SM00320">
    <property type="entry name" value="WD40"/>
    <property type="match status" value="6"/>
</dbReference>
<feature type="compositionally biased region" description="Basic and acidic residues" evidence="8">
    <location>
        <begin position="467"/>
        <end position="476"/>
    </location>
</feature>
<dbReference type="GO" id="GO:0000462">
    <property type="term" value="P:maturation of SSU-rRNA from tricistronic rRNA transcript (SSU-rRNA, 5.8S rRNA, LSU-rRNA)"/>
    <property type="evidence" value="ECO:0007669"/>
    <property type="project" value="TreeGrafter"/>
</dbReference>
<dbReference type="AlphaFoldDB" id="A0A6P6S1M6"/>
<protein>
    <submittedName>
        <fullName evidence="11">DDB1- and CUL4-associated factor 13</fullName>
    </submittedName>
</protein>
<proteinExistence type="inferred from homology"/>
<name>A0A6P6S1M6_9EIME</name>
<dbReference type="Pfam" id="PF00400">
    <property type="entry name" value="WD40"/>
    <property type="match status" value="4"/>
</dbReference>
<dbReference type="SUPFAM" id="SSF50978">
    <property type="entry name" value="WD40 repeat-like"/>
    <property type="match status" value="1"/>
</dbReference>
<feature type="region of interest" description="Disordered" evidence="8">
    <location>
        <begin position="442"/>
        <end position="476"/>
    </location>
</feature>
<feature type="repeat" description="WD" evidence="7">
    <location>
        <begin position="352"/>
        <end position="384"/>
    </location>
</feature>
<keyword evidence="3 7" id="KW-0853">WD repeat</keyword>
<dbReference type="PROSITE" id="PS50082">
    <property type="entry name" value="WD_REPEATS_2"/>
    <property type="match status" value="2"/>
</dbReference>
<dbReference type="Proteomes" id="UP000515125">
    <property type="component" value="Unplaced"/>
</dbReference>
<accession>A0A6P6S1M6</accession>
<evidence type="ECO:0000313" key="10">
    <source>
        <dbReference type="Proteomes" id="UP000515125"/>
    </source>
</evidence>
<evidence type="ECO:0000256" key="6">
    <source>
        <dbReference type="ARBA" id="ARBA00023274"/>
    </source>
</evidence>
<dbReference type="GeneID" id="34623241"/>
<keyword evidence="10" id="KW-1185">Reference proteome</keyword>
<organism evidence="10 11">
    <name type="scientific">Cyclospora cayetanensis</name>
    <dbReference type="NCBI Taxonomy" id="88456"/>
    <lineage>
        <taxon>Eukaryota</taxon>
        <taxon>Sar</taxon>
        <taxon>Alveolata</taxon>
        <taxon>Apicomplexa</taxon>
        <taxon>Conoidasida</taxon>
        <taxon>Coccidia</taxon>
        <taxon>Eucoccidiorida</taxon>
        <taxon>Eimeriorina</taxon>
        <taxon>Eimeriidae</taxon>
        <taxon>Cyclospora</taxon>
    </lineage>
</organism>
<comment type="similarity">
    <text evidence="2">Belongs to the WD repeat DCAF13/WDSOF1 family.</text>
</comment>
<sequence length="476" mass="54072">MKVRVLQRDEGGGVPEGPGALHRCFTNRDPRLHPFQKEREYARALVATKLSKIFAKPFLAALEGHTDGVKSIVKARTHPATIFSSSCNGEICAWNLAGKSCTAHIKAHEGFVRGLAISPRDAFLISGGDDKKIKQWRIPPRSRLSELDCEAAERLQTDEGLLERLQGTELVHKRGIDPEPVSVFTTDSPVTSLDYHWRRHLFASTGEAVQLWEPHRSTPLQTFSWDSDAVYCVRFNPSETSVFAAGLSGNSVALYDIRGNTPIRRVLMKMRTNAISWNPMEPINFTVANEDHNLYTYDMRKLSEALRVHKDFVNAVLDVDYSPTGKEFVAASFDGTIRIFKADDGRSRDIYHTRRMQSVLSCRFSADARFVLSGSADMCLRVWKAEAAAPLGPQTYRARAAVNYRKTLQEKYGHLQEIKRIARHHHVPKLIKKIQEKKRVMKESVKRREDNRIAHSKPGHHKRVPERKKAIYREVE</sequence>
<keyword evidence="6" id="KW-0687">Ribonucleoprotein</keyword>
<reference evidence="11" key="1">
    <citation type="submission" date="2025-08" db="UniProtKB">
        <authorList>
            <consortium name="RefSeq"/>
        </authorList>
    </citation>
    <scope>IDENTIFICATION</scope>
</reference>